<dbReference type="RefSeq" id="WP_347604946.1">
    <property type="nucleotide sequence ID" value="NZ_JBDPZC010000001.1"/>
</dbReference>
<evidence type="ECO:0000256" key="1">
    <source>
        <dbReference type="ARBA" id="ARBA00004442"/>
    </source>
</evidence>
<organism evidence="7 8">
    <name type="scientific">Roseateles flavus</name>
    <dbReference type="NCBI Taxonomy" id="3149041"/>
    <lineage>
        <taxon>Bacteria</taxon>
        <taxon>Pseudomonadati</taxon>
        <taxon>Pseudomonadota</taxon>
        <taxon>Betaproteobacteria</taxon>
        <taxon>Burkholderiales</taxon>
        <taxon>Sphaerotilaceae</taxon>
        <taxon>Roseateles</taxon>
    </lineage>
</organism>
<comment type="subcellular location">
    <subcellularLocation>
        <location evidence="1">Cell outer membrane</location>
    </subcellularLocation>
</comment>
<dbReference type="Pfam" id="PF06629">
    <property type="entry name" value="MipA"/>
    <property type="match status" value="1"/>
</dbReference>
<evidence type="ECO:0000256" key="3">
    <source>
        <dbReference type="ARBA" id="ARBA00022729"/>
    </source>
</evidence>
<dbReference type="Proteomes" id="UP001462640">
    <property type="component" value="Unassembled WGS sequence"/>
</dbReference>
<gene>
    <name evidence="7" type="ORF">ABDJ40_01065</name>
</gene>
<dbReference type="PANTHER" id="PTHR38776:SF1">
    <property type="entry name" value="MLTA-INTERACTING PROTEIN-RELATED"/>
    <property type="match status" value="1"/>
</dbReference>
<keyword evidence="8" id="KW-1185">Reference proteome</keyword>
<evidence type="ECO:0000256" key="2">
    <source>
        <dbReference type="ARBA" id="ARBA00005722"/>
    </source>
</evidence>
<feature type="region of interest" description="Disordered" evidence="6">
    <location>
        <begin position="1"/>
        <end position="20"/>
    </location>
</feature>
<keyword evidence="3" id="KW-0732">Signal</keyword>
<keyword evidence="4" id="KW-0472">Membrane</keyword>
<evidence type="ECO:0000256" key="6">
    <source>
        <dbReference type="SAM" id="MobiDB-lite"/>
    </source>
</evidence>
<keyword evidence="5" id="KW-0998">Cell outer membrane</keyword>
<feature type="compositionally biased region" description="Low complexity" evidence="6">
    <location>
        <begin position="1"/>
        <end position="14"/>
    </location>
</feature>
<comment type="similarity">
    <text evidence="2">Belongs to the MipA/OmpV family.</text>
</comment>
<evidence type="ECO:0000256" key="5">
    <source>
        <dbReference type="ARBA" id="ARBA00023237"/>
    </source>
</evidence>
<evidence type="ECO:0000256" key="4">
    <source>
        <dbReference type="ARBA" id="ARBA00023136"/>
    </source>
</evidence>
<protein>
    <submittedName>
        <fullName evidence="7">MipA/OmpV family protein</fullName>
    </submittedName>
</protein>
<dbReference type="PANTHER" id="PTHR38776">
    <property type="entry name" value="MLTA-INTERACTING PROTEIN-RELATED"/>
    <property type="match status" value="1"/>
</dbReference>
<name>A0ABV0G8H0_9BURK</name>
<accession>A0ABV0G8H0</accession>
<dbReference type="InterPro" id="IPR010583">
    <property type="entry name" value="MipA"/>
</dbReference>
<comment type="caution">
    <text evidence="7">The sequence shown here is derived from an EMBL/GenBank/DDBJ whole genome shotgun (WGS) entry which is preliminary data.</text>
</comment>
<proteinExistence type="inferred from homology"/>
<reference evidence="7 8" key="1">
    <citation type="submission" date="2024-05" db="EMBL/GenBank/DDBJ databases">
        <title>Roseateles sp. 2.12 16S ribosomal RNA gene Genome sequencing and assembly.</title>
        <authorList>
            <person name="Woo H."/>
        </authorList>
    </citation>
    <scope>NUCLEOTIDE SEQUENCE [LARGE SCALE GENOMIC DNA]</scope>
    <source>
        <strain evidence="7 8">2.12</strain>
    </source>
</reference>
<evidence type="ECO:0000313" key="8">
    <source>
        <dbReference type="Proteomes" id="UP001462640"/>
    </source>
</evidence>
<sequence>MSRSLKSTSSQSRLARQRPSGGIGRALAAIGLAMGALPLLAEAQSTASETAPAHPGWSGSAFLGAVVAPRYQGSQDSRVLPGVGLEFSYHDAGMGTVSIGNRGLLWAPVLAPSIRVHLGLEVDPGRVDSGKRKLGLLGYRPGSDTLKGMGEVRATGVAVGMVSYVLPEMGGLALSGSARQALTSHKGRQLNLGLSYPLYRADDMQLTLAPSLTWADRRYQQAYFGVTEGQAAASGRPQFTPRAGIKSVQLGIEFDMALSQQWRLAASLELAQLRGDAAQSPVTQKARQVSATVGVVRPFQF</sequence>
<evidence type="ECO:0000313" key="7">
    <source>
        <dbReference type="EMBL" id="MEO3711348.1"/>
    </source>
</evidence>
<dbReference type="EMBL" id="JBDPZC010000001">
    <property type="protein sequence ID" value="MEO3711348.1"/>
    <property type="molecule type" value="Genomic_DNA"/>
</dbReference>